<accession>A0A812NFD6</accession>
<evidence type="ECO:0000313" key="1">
    <source>
        <dbReference type="EMBL" id="CAE7310377.1"/>
    </source>
</evidence>
<dbReference type="EMBL" id="CAJNDS010002079">
    <property type="protein sequence ID" value="CAE7310377.1"/>
    <property type="molecule type" value="Genomic_DNA"/>
</dbReference>
<name>A0A812NFD6_9DINO</name>
<dbReference type="AlphaFoldDB" id="A0A812NFD6"/>
<gene>
    <name evidence="1" type="ORF">SNAT2548_LOCUS16305</name>
</gene>
<sequence>MNKAIAVAHKACKSQKWRKENGNLTMHQSLVAITIFLPSDWTTLAAVSYVQEQLRKVPECQSKSCFSTSWKKQLKSWSCRANQRRCSNGRFFAKRAVSASLVPQSFEIAIRQNSVEYLRDVGLDTGMSPRGLDRDHEASHTCLGLCSDTSVRARCSPRKSTSSKWCQRLQA</sequence>
<evidence type="ECO:0000313" key="2">
    <source>
        <dbReference type="Proteomes" id="UP000604046"/>
    </source>
</evidence>
<protein>
    <submittedName>
        <fullName evidence="1">Uncharacterized protein</fullName>
    </submittedName>
</protein>
<organism evidence="1 2">
    <name type="scientific">Symbiodinium natans</name>
    <dbReference type="NCBI Taxonomy" id="878477"/>
    <lineage>
        <taxon>Eukaryota</taxon>
        <taxon>Sar</taxon>
        <taxon>Alveolata</taxon>
        <taxon>Dinophyceae</taxon>
        <taxon>Suessiales</taxon>
        <taxon>Symbiodiniaceae</taxon>
        <taxon>Symbiodinium</taxon>
    </lineage>
</organism>
<reference evidence="1" key="1">
    <citation type="submission" date="2021-02" db="EMBL/GenBank/DDBJ databases">
        <authorList>
            <person name="Dougan E. K."/>
            <person name="Rhodes N."/>
            <person name="Thang M."/>
            <person name="Chan C."/>
        </authorList>
    </citation>
    <scope>NUCLEOTIDE SEQUENCE</scope>
</reference>
<proteinExistence type="predicted"/>
<comment type="caution">
    <text evidence="1">The sequence shown here is derived from an EMBL/GenBank/DDBJ whole genome shotgun (WGS) entry which is preliminary data.</text>
</comment>
<dbReference type="Proteomes" id="UP000604046">
    <property type="component" value="Unassembled WGS sequence"/>
</dbReference>
<keyword evidence="2" id="KW-1185">Reference proteome</keyword>